<evidence type="ECO:0000313" key="1">
    <source>
        <dbReference type="EMBL" id="SDM68803.1"/>
    </source>
</evidence>
<keyword evidence="2" id="KW-1185">Reference proteome</keyword>
<proteinExistence type="predicted"/>
<dbReference type="RefSeq" id="WP_091714097.1">
    <property type="nucleotide sequence ID" value="NZ_FNHS01000003.1"/>
</dbReference>
<dbReference type="STRING" id="582672.SAMN05216360_103114"/>
<gene>
    <name evidence="1" type="ORF">SAMN05216360_103114</name>
</gene>
<dbReference type="OrthoDB" id="8002218at2"/>
<name>A0A1G9V9P8_9HYPH</name>
<dbReference type="AlphaFoldDB" id="A0A1G9V9P8"/>
<sequence>MRYIDELSLEARAQLLAQREAAMHGDRAAQDHFTVLGGSYWGAPPADLFDAVAVGIGRGCRGADLARKAVAVSALFGEASVAEVVRLCDEVFEEVETQNASRLARIVRRINNHKAGPADLEWLLVQAEAMTDDLILTASPFEGDQDGAEELRRQVVRARKPWTCHWTRRPIKLGERHLAIVERYDGNVLTTRHSLLSVYLDVAGEDPAAAIELAPAEHRRAA</sequence>
<organism evidence="1 2">
    <name type="scientific">Methylobacterium phyllostachyos</name>
    <dbReference type="NCBI Taxonomy" id="582672"/>
    <lineage>
        <taxon>Bacteria</taxon>
        <taxon>Pseudomonadati</taxon>
        <taxon>Pseudomonadota</taxon>
        <taxon>Alphaproteobacteria</taxon>
        <taxon>Hyphomicrobiales</taxon>
        <taxon>Methylobacteriaceae</taxon>
        <taxon>Methylobacterium</taxon>
    </lineage>
</organism>
<evidence type="ECO:0000313" key="2">
    <source>
        <dbReference type="Proteomes" id="UP000198704"/>
    </source>
</evidence>
<dbReference type="EMBL" id="FNHS01000003">
    <property type="protein sequence ID" value="SDM68803.1"/>
    <property type="molecule type" value="Genomic_DNA"/>
</dbReference>
<reference evidence="2" key="1">
    <citation type="submission" date="2016-10" db="EMBL/GenBank/DDBJ databases">
        <authorList>
            <person name="Varghese N."/>
            <person name="Submissions S."/>
        </authorList>
    </citation>
    <scope>NUCLEOTIDE SEQUENCE [LARGE SCALE GENOMIC DNA]</scope>
    <source>
        <strain evidence="2">BL47</strain>
    </source>
</reference>
<dbReference type="Proteomes" id="UP000198704">
    <property type="component" value="Unassembled WGS sequence"/>
</dbReference>
<protein>
    <submittedName>
        <fullName evidence="1">Uncharacterized protein</fullName>
    </submittedName>
</protein>
<accession>A0A1G9V9P8</accession>